<feature type="chain" id="PRO_5045811637" evidence="2">
    <location>
        <begin position="21"/>
        <end position="551"/>
    </location>
</feature>
<name>A0ABW4BA00_9LACO</name>
<dbReference type="RefSeq" id="WP_164510748.1">
    <property type="nucleotide sequence ID" value="NZ_JBHTMO010000033.1"/>
</dbReference>
<dbReference type="Pfam" id="PF13529">
    <property type="entry name" value="Peptidase_C39_2"/>
    <property type="match status" value="1"/>
</dbReference>
<dbReference type="EMBL" id="JBHTMO010000033">
    <property type="protein sequence ID" value="MFD1393830.1"/>
    <property type="molecule type" value="Genomic_DNA"/>
</dbReference>
<feature type="region of interest" description="Disordered" evidence="1">
    <location>
        <begin position="331"/>
        <end position="359"/>
    </location>
</feature>
<dbReference type="Proteomes" id="UP001597249">
    <property type="component" value="Unassembled WGS sequence"/>
</dbReference>
<feature type="signal peptide" evidence="2">
    <location>
        <begin position="1"/>
        <end position="20"/>
    </location>
</feature>
<evidence type="ECO:0000256" key="1">
    <source>
        <dbReference type="SAM" id="MobiDB-lite"/>
    </source>
</evidence>
<sequence length="551" mass="59064">MKKLYWVLIGASIFSGLWNAPTVIQADTSTNNVTQAVATPSLTYQTHVAYKGWLAPSKPGAVSGTMGEARRVEALRIKLILPSGISGGLNYQTHVQNIGWQKPVGNGQLAGTTGRSLAVQALRVNLTGAVANQYSIYYRAHVQNVGWTAYAKDGEAVGSTGMNWRIEAIQIALVKKGETAPSAPDSQSFALLAAPTINYQAHVKNVGWQGTAINGQIAGTVNRALQMEAVKAWLSDLQPGLSGTVNYRVQVQNKGWLATETNGAVEGTTGLGLRLETLQVSLAGQVGKYFDIWYQVQAQNYGWMGWTKNAKLAGTEGAGLRAEAMRIKLTPKGAPAPGNTARSYVKSTSSKSGSAKGSGWRSVGGNLKYYNAQTNSYPRQFAVKYYSQLDRRWASRRYGAHTFGQTGCGQASIAMILSGFGINVTPPMAADYSYSHGTFDTPGEVGSAQSDLTLVADHYGVSWRVMSHAGELSAYLAKGYPATVCLELGGGVRHIVVLHGYDRSGNTNVSDPWSGLLFSGRHTVAQIWSKLSWKADNRNRGASAAVVYIPR</sequence>
<dbReference type="SMART" id="SM00728">
    <property type="entry name" value="ChW"/>
    <property type="match status" value="6"/>
</dbReference>
<reference evidence="5" key="1">
    <citation type="journal article" date="2019" name="Int. J. Syst. Evol. Microbiol.">
        <title>The Global Catalogue of Microorganisms (GCM) 10K type strain sequencing project: providing services to taxonomists for standard genome sequencing and annotation.</title>
        <authorList>
            <consortium name="The Broad Institute Genomics Platform"/>
            <consortium name="The Broad Institute Genome Sequencing Center for Infectious Disease"/>
            <person name="Wu L."/>
            <person name="Ma J."/>
        </authorList>
    </citation>
    <scope>NUCLEOTIDE SEQUENCE [LARGE SCALE GENOMIC DNA]</scope>
    <source>
        <strain evidence="5">CCM 8911</strain>
    </source>
</reference>
<dbReference type="InterPro" id="IPR006637">
    <property type="entry name" value="ChW"/>
</dbReference>
<evidence type="ECO:0000256" key="2">
    <source>
        <dbReference type="SAM" id="SignalP"/>
    </source>
</evidence>
<dbReference type="Gene3D" id="3.90.70.10">
    <property type="entry name" value="Cysteine proteinases"/>
    <property type="match status" value="1"/>
</dbReference>
<feature type="compositionally biased region" description="Low complexity" evidence="1">
    <location>
        <begin position="343"/>
        <end position="359"/>
    </location>
</feature>
<proteinExistence type="predicted"/>
<comment type="caution">
    <text evidence="4">The sequence shown here is derived from an EMBL/GenBank/DDBJ whole genome shotgun (WGS) entry which is preliminary data.</text>
</comment>
<accession>A0ABW4BA00</accession>
<keyword evidence="5" id="KW-1185">Reference proteome</keyword>
<dbReference type="Pfam" id="PF07538">
    <property type="entry name" value="ChW"/>
    <property type="match status" value="6"/>
</dbReference>
<evidence type="ECO:0000313" key="5">
    <source>
        <dbReference type="Proteomes" id="UP001597249"/>
    </source>
</evidence>
<evidence type="ECO:0000313" key="4">
    <source>
        <dbReference type="EMBL" id="MFD1393830.1"/>
    </source>
</evidence>
<organism evidence="4 5">
    <name type="scientific">Lacticaseibacillus jixianensis</name>
    <dbReference type="NCBI Taxonomy" id="2486012"/>
    <lineage>
        <taxon>Bacteria</taxon>
        <taxon>Bacillati</taxon>
        <taxon>Bacillota</taxon>
        <taxon>Bacilli</taxon>
        <taxon>Lactobacillales</taxon>
        <taxon>Lactobacillaceae</taxon>
        <taxon>Lacticaseibacillus</taxon>
    </lineage>
</organism>
<keyword evidence="2" id="KW-0732">Signal</keyword>
<protein>
    <submittedName>
        <fullName evidence="4">C39 family peptidase</fullName>
    </submittedName>
</protein>
<dbReference type="InterPro" id="IPR039564">
    <property type="entry name" value="Peptidase_C39-like"/>
</dbReference>
<evidence type="ECO:0000259" key="3">
    <source>
        <dbReference type="Pfam" id="PF13529"/>
    </source>
</evidence>
<feature type="domain" description="Peptidase C39-like" evidence="3">
    <location>
        <begin position="383"/>
        <end position="513"/>
    </location>
</feature>
<gene>
    <name evidence="4" type="ORF">ACFQ3L_09665</name>
</gene>